<accession>A0A8H6HSB6</accession>
<proteinExistence type="predicted"/>
<protein>
    <submittedName>
        <fullName evidence="2">Uncharacterized protein</fullName>
    </submittedName>
</protein>
<feature type="region of interest" description="Disordered" evidence="1">
    <location>
        <begin position="1"/>
        <end position="23"/>
    </location>
</feature>
<evidence type="ECO:0000313" key="3">
    <source>
        <dbReference type="Proteomes" id="UP000521943"/>
    </source>
</evidence>
<dbReference type="AlphaFoldDB" id="A0A8H6HSB6"/>
<sequence>MHVHIDETPLGPLRERERETETEKSYNVTVQASEAGKELVFLCGLAVAWLPHVRRVWSSDVGLGRWGVGKRQSAQISRIHRSGARVGSCEGSVINGSIDGLPVQEGGRKERGLIRARHTRLVSAGSEDWRGNERHKHTDAPWCHTLVTPFLVLPPNDAASPPTQCCSDWQTWPTEKRPMPRRQYSGSIDATLMLMHNSRSMSVGMSDLGSSLLLWKVILRDENATTELMKKTEIRLWGLAQRPGEGRRRRTGQAQDSVFCGLLMVSGLGQYELCGAAGACPSPRRPCWNQSARPGSS</sequence>
<name>A0A8H6HSB6_9AGAR</name>
<gene>
    <name evidence="2" type="ORF">DFP72DRAFT_850400</name>
</gene>
<dbReference type="EMBL" id="JACGCI010000047">
    <property type="protein sequence ID" value="KAF6751885.1"/>
    <property type="molecule type" value="Genomic_DNA"/>
</dbReference>
<evidence type="ECO:0000256" key="1">
    <source>
        <dbReference type="SAM" id="MobiDB-lite"/>
    </source>
</evidence>
<reference evidence="2 3" key="1">
    <citation type="submission" date="2020-07" db="EMBL/GenBank/DDBJ databases">
        <title>Comparative genomics of pyrophilous fungi reveals a link between fire events and developmental genes.</title>
        <authorList>
            <consortium name="DOE Joint Genome Institute"/>
            <person name="Steindorff A.S."/>
            <person name="Carver A."/>
            <person name="Calhoun S."/>
            <person name="Stillman K."/>
            <person name="Liu H."/>
            <person name="Lipzen A."/>
            <person name="Pangilinan J."/>
            <person name="Labutti K."/>
            <person name="Bruns T.D."/>
            <person name="Grigoriev I.V."/>
        </authorList>
    </citation>
    <scope>NUCLEOTIDE SEQUENCE [LARGE SCALE GENOMIC DNA]</scope>
    <source>
        <strain evidence="2 3">CBS 144469</strain>
    </source>
</reference>
<dbReference type="Proteomes" id="UP000521943">
    <property type="component" value="Unassembled WGS sequence"/>
</dbReference>
<keyword evidence="3" id="KW-1185">Reference proteome</keyword>
<evidence type="ECO:0000313" key="2">
    <source>
        <dbReference type="EMBL" id="KAF6751885.1"/>
    </source>
</evidence>
<comment type="caution">
    <text evidence="2">The sequence shown here is derived from an EMBL/GenBank/DDBJ whole genome shotgun (WGS) entry which is preliminary data.</text>
</comment>
<organism evidence="2 3">
    <name type="scientific">Ephemerocybe angulata</name>
    <dbReference type="NCBI Taxonomy" id="980116"/>
    <lineage>
        <taxon>Eukaryota</taxon>
        <taxon>Fungi</taxon>
        <taxon>Dikarya</taxon>
        <taxon>Basidiomycota</taxon>
        <taxon>Agaricomycotina</taxon>
        <taxon>Agaricomycetes</taxon>
        <taxon>Agaricomycetidae</taxon>
        <taxon>Agaricales</taxon>
        <taxon>Agaricineae</taxon>
        <taxon>Psathyrellaceae</taxon>
        <taxon>Ephemerocybe</taxon>
    </lineage>
</organism>